<dbReference type="InterPro" id="IPR014922">
    <property type="entry name" value="YdhG-like"/>
</dbReference>
<evidence type="ECO:0000313" key="2">
    <source>
        <dbReference type="EMBL" id="MBG6084663.1"/>
    </source>
</evidence>
<dbReference type="RefSeq" id="WP_331271477.1">
    <property type="nucleotide sequence ID" value="NZ_JADOTZ010000001.1"/>
</dbReference>
<evidence type="ECO:0000259" key="1">
    <source>
        <dbReference type="Pfam" id="PF08818"/>
    </source>
</evidence>
<sequence length="157" mass="17501">MVKRAAAPVMQPTDVDPREFIASVENARRREDASVLVELLEEISGHPAQMWGPSIIGFGSYHYRYASGHEGDAPALGFSPRKAHLVIYAINDTEESAAALADLGKYKRSTACLYVNKLADIDPDALRRYLVESYRHVMDAMHRPDPDSGTTERARRD</sequence>
<proteinExistence type="predicted"/>
<dbReference type="EMBL" id="JADOTZ010000001">
    <property type="protein sequence ID" value="MBG6084663.1"/>
    <property type="molecule type" value="Genomic_DNA"/>
</dbReference>
<evidence type="ECO:0000313" key="3">
    <source>
        <dbReference type="Proteomes" id="UP000625033"/>
    </source>
</evidence>
<feature type="domain" description="YdhG-like" evidence="1">
    <location>
        <begin position="29"/>
        <end position="132"/>
    </location>
</feature>
<accession>A0A931GER5</accession>
<dbReference type="Pfam" id="PF08818">
    <property type="entry name" value="DUF1801"/>
    <property type="match status" value="1"/>
</dbReference>
<comment type="caution">
    <text evidence="2">The sequence shown here is derived from an EMBL/GenBank/DDBJ whole genome shotgun (WGS) entry which is preliminary data.</text>
</comment>
<dbReference type="Proteomes" id="UP000625033">
    <property type="component" value="Unassembled WGS sequence"/>
</dbReference>
<reference evidence="2" key="1">
    <citation type="submission" date="2020-11" db="EMBL/GenBank/DDBJ databases">
        <title>Sequencing the genomes of 1000 actinobacteria strains.</title>
        <authorList>
            <person name="Klenk H.-P."/>
        </authorList>
    </citation>
    <scope>NUCLEOTIDE SEQUENCE</scope>
    <source>
        <strain evidence="2">DSM 26152</strain>
    </source>
</reference>
<name>A0A931GER5_9MICC</name>
<keyword evidence="3" id="KW-1185">Reference proteome</keyword>
<organism evidence="2 3">
    <name type="scientific">Zhihengliuella flava</name>
    <dbReference type="NCBI Taxonomy" id="1285193"/>
    <lineage>
        <taxon>Bacteria</taxon>
        <taxon>Bacillati</taxon>
        <taxon>Actinomycetota</taxon>
        <taxon>Actinomycetes</taxon>
        <taxon>Micrococcales</taxon>
        <taxon>Micrococcaceae</taxon>
        <taxon>Zhihengliuella</taxon>
    </lineage>
</organism>
<protein>
    <recommendedName>
        <fullName evidence="1">YdhG-like domain-containing protein</fullName>
    </recommendedName>
</protein>
<dbReference type="AlphaFoldDB" id="A0A931GER5"/>
<gene>
    <name evidence="2" type="ORF">IW252_001430</name>
</gene>